<dbReference type="PROSITE" id="PS51225">
    <property type="entry name" value="MARVEL"/>
    <property type="match status" value="1"/>
</dbReference>
<dbReference type="GO" id="GO:0016020">
    <property type="term" value="C:membrane"/>
    <property type="evidence" value="ECO:0007669"/>
    <property type="project" value="UniProtKB-SubCell"/>
</dbReference>
<reference evidence="8 9" key="1">
    <citation type="submission" date="2024-05" db="EMBL/GenBank/DDBJ databases">
        <authorList>
            <person name="Wallberg A."/>
        </authorList>
    </citation>
    <scope>NUCLEOTIDE SEQUENCE [LARGE SCALE GENOMIC DNA]</scope>
</reference>
<gene>
    <name evidence="8" type="ORF">MNOR_LOCUS7540</name>
</gene>
<evidence type="ECO:0000256" key="4">
    <source>
        <dbReference type="ARBA" id="ARBA00023136"/>
    </source>
</evidence>
<feature type="domain" description="MARVEL" evidence="7">
    <location>
        <begin position="12"/>
        <end position="140"/>
    </location>
</feature>
<evidence type="ECO:0000256" key="2">
    <source>
        <dbReference type="ARBA" id="ARBA00022692"/>
    </source>
</evidence>
<dbReference type="EMBL" id="CAXKWB010003339">
    <property type="protein sequence ID" value="CAL4069001.1"/>
    <property type="molecule type" value="Genomic_DNA"/>
</dbReference>
<evidence type="ECO:0000256" key="6">
    <source>
        <dbReference type="SAM" id="Phobius"/>
    </source>
</evidence>
<comment type="subcellular location">
    <subcellularLocation>
        <location evidence="1">Membrane</location>
        <topology evidence="1">Multi-pass membrane protein</topology>
    </subcellularLocation>
</comment>
<dbReference type="Proteomes" id="UP001497623">
    <property type="component" value="Unassembled WGS sequence"/>
</dbReference>
<organism evidence="8 9">
    <name type="scientific">Meganyctiphanes norvegica</name>
    <name type="common">Northern krill</name>
    <name type="synonym">Thysanopoda norvegica</name>
    <dbReference type="NCBI Taxonomy" id="48144"/>
    <lineage>
        <taxon>Eukaryota</taxon>
        <taxon>Metazoa</taxon>
        <taxon>Ecdysozoa</taxon>
        <taxon>Arthropoda</taxon>
        <taxon>Crustacea</taxon>
        <taxon>Multicrustacea</taxon>
        <taxon>Malacostraca</taxon>
        <taxon>Eumalacostraca</taxon>
        <taxon>Eucarida</taxon>
        <taxon>Euphausiacea</taxon>
        <taxon>Euphausiidae</taxon>
        <taxon>Meganyctiphanes</taxon>
    </lineage>
</organism>
<dbReference type="InterPro" id="IPR050578">
    <property type="entry name" value="MARVEL-CKLF_proteins"/>
</dbReference>
<keyword evidence="4 5" id="KW-0472">Membrane</keyword>
<evidence type="ECO:0000256" key="1">
    <source>
        <dbReference type="ARBA" id="ARBA00004141"/>
    </source>
</evidence>
<dbReference type="PANTHER" id="PTHR22776">
    <property type="entry name" value="MARVEL-CONTAINING POTENTIAL LIPID RAFT-ASSOCIATED PROTEIN"/>
    <property type="match status" value="1"/>
</dbReference>
<evidence type="ECO:0000313" key="8">
    <source>
        <dbReference type="EMBL" id="CAL4069001.1"/>
    </source>
</evidence>
<feature type="transmembrane region" description="Helical" evidence="6">
    <location>
        <begin position="88"/>
        <end position="109"/>
    </location>
</feature>
<accession>A0AAV2Q5M7</accession>
<feature type="transmembrane region" description="Helical" evidence="6">
    <location>
        <begin position="115"/>
        <end position="137"/>
    </location>
</feature>
<keyword evidence="2 5" id="KW-0812">Transmembrane</keyword>
<comment type="caution">
    <text evidence="8">The sequence shown here is derived from an EMBL/GenBank/DDBJ whole genome shotgun (WGS) entry which is preliminary data.</text>
</comment>
<evidence type="ECO:0000256" key="3">
    <source>
        <dbReference type="ARBA" id="ARBA00022989"/>
    </source>
</evidence>
<keyword evidence="3 6" id="KW-1133">Transmembrane helix</keyword>
<proteinExistence type="predicted"/>
<protein>
    <recommendedName>
        <fullName evidence="7">MARVEL domain-containing protein</fullName>
    </recommendedName>
</protein>
<feature type="transmembrane region" description="Helical" evidence="6">
    <location>
        <begin position="49"/>
        <end position="67"/>
    </location>
</feature>
<evidence type="ECO:0000256" key="5">
    <source>
        <dbReference type="PROSITE-ProRule" id="PRU00581"/>
    </source>
</evidence>
<dbReference type="AlphaFoldDB" id="A0AAV2Q5M7"/>
<keyword evidence="9" id="KW-1185">Reference proteome</keyword>
<evidence type="ECO:0000259" key="7">
    <source>
        <dbReference type="PROSITE" id="PS51225"/>
    </source>
</evidence>
<dbReference type="InterPro" id="IPR008253">
    <property type="entry name" value="Marvel"/>
</dbReference>
<evidence type="ECO:0000313" key="9">
    <source>
        <dbReference type="Proteomes" id="UP001497623"/>
    </source>
</evidence>
<name>A0AAV2Q5M7_MEGNR</name>
<dbReference type="PANTHER" id="PTHR22776:SF49">
    <property type="entry name" value="MARVEL DOMAIN-CONTAINING PROTEIN"/>
    <property type="match status" value="1"/>
</dbReference>
<feature type="non-terminal residue" evidence="8">
    <location>
        <position position="140"/>
    </location>
</feature>
<sequence length="140" mass="15924">MDEKKKMLNVAYLKSLPGLFVCVQLVLCFLAFVISVSSAVHYSLHASHGFFSFITFLAILSCTVWIFTHTFNLHTLFKKEIDWNHAGLLHNSVWGFFLMAASCAIINIASLDKSLRAAGTFCQCLYCFIMETVTWVWQKN</sequence>